<feature type="transmembrane region" description="Helical" evidence="1">
    <location>
        <begin position="154"/>
        <end position="172"/>
    </location>
</feature>
<keyword evidence="1" id="KW-1133">Transmembrane helix</keyword>
<name>A0A6P8GBF2_CLUHA</name>
<keyword evidence="1" id="KW-0812">Transmembrane</keyword>
<gene>
    <name evidence="4" type="primary">LOC105901673</name>
</gene>
<evidence type="ECO:0000313" key="3">
    <source>
        <dbReference type="Proteomes" id="UP000515152"/>
    </source>
</evidence>
<dbReference type="GeneID" id="105901673"/>
<protein>
    <submittedName>
        <fullName evidence="4">Uncharacterized protein LOC105901673</fullName>
    </submittedName>
</protein>
<keyword evidence="1" id="KW-0472">Membrane</keyword>
<dbReference type="OrthoDB" id="10436335at2759"/>
<dbReference type="AlphaFoldDB" id="A0A6P8GBF2"/>
<reference evidence="4" key="1">
    <citation type="submission" date="2025-08" db="UniProtKB">
        <authorList>
            <consortium name="RefSeq"/>
        </authorList>
    </citation>
    <scope>IDENTIFICATION</scope>
</reference>
<proteinExistence type="predicted"/>
<evidence type="ECO:0000256" key="1">
    <source>
        <dbReference type="SAM" id="Phobius"/>
    </source>
</evidence>
<dbReference type="KEGG" id="char:105901673"/>
<evidence type="ECO:0000313" key="4">
    <source>
        <dbReference type="RefSeq" id="XP_031432847.1"/>
    </source>
</evidence>
<evidence type="ECO:0000256" key="2">
    <source>
        <dbReference type="SAM" id="SignalP"/>
    </source>
</evidence>
<feature type="signal peptide" evidence="2">
    <location>
        <begin position="1"/>
        <end position="23"/>
    </location>
</feature>
<keyword evidence="2" id="KW-0732">Signal</keyword>
<dbReference type="RefSeq" id="XP_031432847.1">
    <property type="nucleotide sequence ID" value="XM_031576987.1"/>
</dbReference>
<sequence>MKMLVTWTQWAAFTVLLFATCESSVIPPASVHEGQPQSKDSCSCAIPTRTADVLKNPSCEGQLIINRKVSAVYEDGRVANSTHPVKFVSVEKFTLDMCPVSAYILAECSEQNIFHNDTCVCMKTTESPTTFPAPPLTILETPSENSGPHSRHHFILGVVLTLAVIFGLILTSRKLVAYCTRKDKPTLP</sequence>
<keyword evidence="3" id="KW-1185">Reference proteome</keyword>
<dbReference type="Proteomes" id="UP000515152">
    <property type="component" value="Chromosome 11"/>
</dbReference>
<accession>A0A6P8GBF2</accession>
<organism evidence="3 4">
    <name type="scientific">Clupea harengus</name>
    <name type="common">Atlantic herring</name>
    <dbReference type="NCBI Taxonomy" id="7950"/>
    <lineage>
        <taxon>Eukaryota</taxon>
        <taxon>Metazoa</taxon>
        <taxon>Chordata</taxon>
        <taxon>Craniata</taxon>
        <taxon>Vertebrata</taxon>
        <taxon>Euteleostomi</taxon>
        <taxon>Actinopterygii</taxon>
        <taxon>Neopterygii</taxon>
        <taxon>Teleostei</taxon>
        <taxon>Clupei</taxon>
        <taxon>Clupeiformes</taxon>
        <taxon>Clupeoidei</taxon>
        <taxon>Clupeidae</taxon>
        <taxon>Clupea</taxon>
    </lineage>
</organism>
<feature type="chain" id="PRO_5028228942" evidence="2">
    <location>
        <begin position="24"/>
        <end position="188"/>
    </location>
</feature>